<reference evidence="9" key="2">
    <citation type="submission" date="2020-09" db="EMBL/GenBank/DDBJ databases">
        <authorList>
            <person name="Sun Q."/>
            <person name="Zhou Y."/>
        </authorList>
    </citation>
    <scope>NUCLEOTIDE SEQUENCE</scope>
    <source>
        <strain evidence="9">CGMCC 1.15760</strain>
    </source>
</reference>
<feature type="transmembrane region" description="Helical" evidence="7">
    <location>
        <begin position="6"/>
        <end position="23"/>
    </location>
</feature>
<name>A0A917G8K0_9BACI</name>
<feature type="transmembrane region" description="Helical" evidence="7">
    <location>
        <begin position="30"/>
        <end position="55"/>
    </location>
</feature>
<keyword evidence="3" id="KW-1003">Cell membrane</keyword>
<dbReference type="AlphaFoldDB" id="A0A917G8K0"/>
<evidence type="ECO:0000256" key="3">
    <source>
        <dbReference type="ARBA" id="ARBA00022475"/>
    </source>
</evidence>
<keyword evidence="10" id="KW-1185">Reference proteome</keyword>
<dbReference type="InterPro" id="IPR005115">
    <property type="entry name" value="Gly_transporter"/>
</dbReference>
<evidence type="ECO:0000259" key="8">
    <source>
        <dbReference type="Pfam" id="PF03458"/>
    </source>
</evidence>
<evidence type="ECO:0000256" key="2">
    <source>
        <dbReference type="ARBA" id="ARBA00008193"/>
    </source>
</evidence>
<organism evidence="9 10">
    <name type="scientific">Lysinibacillus alkalisoli</name>
    <dbReference type="NCBI Taxonomy" id="1911548"/>
    <lineage>
        <taxon>Bacteria</taxon>
        <taxon>Bacillati</taxon>
        <taxon>Bacillota</taxon>
        <taxon>Bacilli</taxon>
        <taxon>Bacillales</taxon>
        <taxon>Bacillaceae</taxon>
        <taxon>Lysinibacillus</taxon>
    </lineage>
</organism>
<proteinExistence type="inferred from homology"/>
<feature type="transmembrane region" description="Helical" evidence="7">
    <location>
        <begin position="61"/>
        <end position="81"/>
    </location>
</feature>
<evidence type="ECO:0000256" key="6">
    <source>
        <dbReference type="ARBA" id="ARBA00023136"/>
    </source>
</evidence>
<comment type="caution">
    <text evidence="9">The sequence shown here is derived from an EMBL/GenBank/DDBJ whole genome shotgun (WGS) entry which is preliminary data.</text>
</comment>
<accession>A0A917G8K0</accession>
<dbReference type="RefSeq" id="WP_188615304.1">
    <property type="nucleotide sequence ID" value="NZ_BMJT01000008.1"/>
</dbReference>
<keyword evidence="5 7" id="KW-1133">Transmembrane helix</keyword>
<evidence type="ECO:0000256" key="7">
    <source>
        <dbReference type="SAM" id="Phobius"/>
    </source>
</evidence>
<comment type="similarity">
    <text evidence="2">Belongs to the UPF0126 family.</text>
</comment>
<feature type="transmembrane region" description="Helical" evidence="7">
    <location>
        <begin position="114"/>
        <end position="137"/>
    </location>
</feature>
<evidence type="ECO:0000313" key="10">
    <source>
        <dbReference type="Proteomes" id="UP000616608"/>
    </source>
</evidence>
<feature type="domain" description="Glycine transporter" evidence="8">
    <location>
        <begin position="5"/>
        <end position="75"/>
    </location>
</feature>
<reference evidence="9" key="1">
    <citation type="journal article" date="2014" name="Int. J. Syst. Evol. Microbiol.">
        <title>Complete genome sequence of Corynebacterium casei LMG S-19264T (=DSM 44701T), isolated from a smear-ripened cheese.</title>
        <authorList>
            <consortium name="US DOE Joint Genome Institute (JGI-PGF)"/>
            <person name="Walter F."/>
            <person name="Albersmeier A."/>
            <person name="Kalinowski J."/>
            <person name="Ruckert C."/>
        </authorList>
    </citation>
    <scope>NUCLEOTIDE SEQUENCE</scope>
    <source>
        <strain evidence="9">CGMCC 1.15760</strain>
    </source>
</reference>
<dbReference type="PANTHER" id="PTHR30506:SF3">
    <property type="entry name" value="UPF0126 INNER MEMBRANE PROTEIN YADS-RELATED"/>
    <property type="match status" value="1"/>
</dbReference>
<keyword evidence="6 7" id="KW-0472">Membrane</keyword>
<feature type="domain" description="Glycine transporter" evidence="8">
    <location>
        <begin position="91"/>
        <end position="163"/>
    </location>
</feature>
<evidence type="ECO:0000256" key="4">
    <source>
        <dbReference type="ARBA" id="ARBA00022692"/>
    </source>
</evidence>
<dbReference type="Proteomes" id="UP000616608">
    <property type="component" value="Unassembled WGS sequence"/>
</dbReference>
<protein>
    <submittedName>
        <fullName evidence="9">UPF0126 membrane protein YvgT</fullName>
    </submittedName>
</protein>
<feature type="transmembrane region" description="Helical" evidence="7">
    <location>
        <begin position="88"/>
        <end position="108"/>
    </location>
</feature>
<gene>
    <name evidence="9" type="primary">yvgT</name>
    <name evidence="9" type="ORF">GCM10007425_24010</name>
</gene>
<evidence type="ECO:0000256" key="1">
    <source>
        <dbReference type="ARBA" id="ARBA00004651"/>
    </source>
</evidence>
<dbReference type="PANTHER" id="PTHR30506">
    <property type="entry name" value="INNER MEMBRANE PROTEIN"/>
    <property type="match status" value="1"/>
</dbReference>
<comment type="subcellular location">
    <subcellularLocation>
        <location evidence="1">Cell membrane</location>
        <topology evidence="1">Multi-pass membrane protein</topology>
    </subcellularLocation>
</comment>
<dbReference type="Pfam" id="PF03458">
    <property type="entry name" value="Gly_transporter"/>
    <property type="match status" value="2"/>
</dbReference>
<evidence type="ECO:0000313" key="9">
    <source>
        <dbReference type="EMBL" id="GGG28594.1"/>
    </source>
</evidence>
<keyword evidence="4 7" id="KW-0812">Transmembrane</keyword>
<dbReference type="EMBL" id="BMJT01000008">
    <property type="protein sequence ID" value="GGG28594.1"/>
    <property type="molecule type" value="Genomic_DNA"/>
</dbReference>
<evidence type="ECO:0000256" key="5">
    <source>
        <dbReference type="ARBA" id="ARBA00022989"/>
    </source>
</evidence>
<sequence>MAWTILHMIGLLSYAATGAFVALETRYSFVGVYALGFITAFGGSVIRNIIIGIPVVEIWEVHAILTVTITLTIIIIIPLSWIDHWRRFGFFFDSIGLASFALQGAMLADAAFNHHLGAILLAAMFTGVGGGMMRDVIAGRKPLALKEEVHAILTVLCALCIWLGFHSTPALIGVVIVVVTLRMLAVHYQWRVPLPCHREVDK</sequence>
<dbReference type="GO" id="GO:0005886">
    <property type="term" value="C:plasma membrane"/>
    <property type="evidence" value="ECO:0007669"/>
    <property type="project" value="UniProtKB-SubCell"/>
</dbReference>